<dbReference type="Proteomes" id="UP000706333">
    <property type="component" value="Unassembled WGS sequence"/>
</dbReference>
<name>A0A934TMU1_9RHOB</name>
<dbReference type="EMBL" id="NHSD01000287">
    <property type="protein sequence ID" value="MBK5928077.1"/>
    <property type="molecule type" value="Genomic_DNA"/>
</dbReference>
<feature type="signal peptide" evidence="2">
    <location>
        <begin position="1"/>
        <end position="21"/>
    </location>
</feature>
<feature type="transmembrane region" description="Helical" evidence="1">
    <location>
        <begin position="188"/>
        <end position="213"/>
    </location>
</feature>
<gene>
    <name evidence="3" type="ORF">CCR87_12190</name>
</gene>
<dbReference type="RefSeq" id="WP_201157829.1">
    <property type="nucleotide sequence ID" value="NZ_NHSD01000287.1"/>
</dbReference>
<evidence type="ECO:0000313" key="4">
    <source>
        <dbReference type="Proteomes" id="UP000706333"/>
    </source>
</evidence>
<proteinExistence type="predicted"/>
<evidence type="ECO:0008006" key="5">
    <source>
        <dbReference type="Google" id="ProtNLM"/>
    </source>
</evidence>
<reference evidence="3" key="2">
    <citation type="journal article" date="2020" name="Microorganisms">
        <title>Osmotic Adaptation and Compatible Solute Biosynthesis of Phototrophic Bacteria as Revealed from Genome Analyses.</title>
        <authorList>
            <person name="Imhoff J.F."/>
            <person name="Rahn T."/>
            <person name="Kunzel S."/>
            <person name="Keller A."/>
            <person name="Neulinger S.C."/>
        </authorList>
    </citation>
    <scope>NUCLEOTIDE SEQUENCE</scope>
    <source>
        <strain evidence="3">LMG 28126</strain>
    </source>
</reference>
<evidence type="ECO:0000256" key="1">
    <source>
        <dbReference type="SAM" id="Phobius"/>
    </source>
</evidence>
<keyword evidence="1" id="KW-0812">Transmembrane</keyword>
<keyword evidence="1" id="KW-0472">Membrane</keyword>
<evidence type="ECO:0000256" key="2">
    <source>
        <dbReference type="SAM" id="SignalP"/>
    </source>
</evidence>
<protein>
    <recommendedName>
        <fullName evidence="5">VPLPA-CTERM protein sorting domain-containing protein</fullName>
    </recommendedName>
</protein>
<evidence type="ECO:0000313" key="3">
    <source>
        <dbReference type="EMBL" id="MBK5928077.1"/>
    </source>
</evidence>
<dbReference type="AlphaFoldDB" id="A0A934TMU1"/>
<keyword evidence="4" id="KW-1185">Reference proteome</keyword>
<feature type="chain" id="PRO_5037403868" description="VPLPA-CTERM protein sorting domain-containing protein" evidence="2">
    <location>
        <begin position="22"/>
        <end position="218"/>
    </location>
</feature>
<keyword evidence="1" id="KW-1133">Transmembrane helix</keyword>
<reference evidence="3" key="1">
    <citation type="submission" date="2017-05" db="EMBL/GenBank/DDBJ databases">
        <authorList>
            <person name="Imhoff J.F."/>
            <person name="Rahn T."/>
            <person name="Kuenzel S."/>
            <person name="Neulinger S.C."/>
        </authorList>
    </citation>
    <scope>NUCLEOTIDE SEQUENCE</scope>
    <source>
        <strain evidence="3">LMG 28126</strain>
    </source>
</reference>
<accession>A0A934TMU1</accession>
<keyword evidence="2" id="KW-0732">Signal</keyword>
<organism evidence="3 4">
    <name type="scientific">Rhodobaculum claviforme</name>
    <dbReference type="NCBI Taxonomy" id="1549854"/>
    <lineage>
        <taxon>Bacteria</taxon>
        <taxon>Pseudomonadati</taxon>
        <taxon>Pseudomonadota</taxon>
        <taxon>Alphaproteobacteria</taxon>
        <taxon>Rhodobacterales</taxon>
        <taxon>Paracoccaceae</taxon>
        <taxon>Rhodobaculum</taxon>
    </lineage>
</organism>
<comment type="caution">
    <text evidence="3">The sequence shown here is derived from an EMBL/GenBank/DDBJ whole genome shotgun (WGS) entry which is preliminary data.</text>
</comment>
<sequence length="218" mass="22523">MRAYQITAPLLALALAGPAAAATLTTSVTGSGAGPFELHLTQPPAVDPVRGPVLGVTWTFTLSATIDGTVQNFFSMGNNTLEELTVGLRARNLSGVPGTVTSSEILVSGDSGITPLTLAVGDPATFTNVTAVYRESGIVSEGDLLSWVDGTTVLTGDIVFFSTIVNDGGVFGVTDREFDWTARLDATYAYIPVPASGVLLGTAMALVLGAGVFRRRRG</sequence>